<reference evidence="1" key="1">
    <citation type="submission" date="2021-12" db="EMBL/GenBank/DDBJ databases">
        <authorList>
            <person name="Lee J.-H."/>
            <person name="Kim S.-B."/>
        </authorList>
    </citation>
    <scope>NUCLEOTIDE SEQUENCE</scope>
    <source>
        <strain evidence="1">NR30</strain>
    </source>
</reference>
<evidence type="ECO:0000313" key="2">
    <source>
        <dbReference type="Proteomes" id="UP001108029"/>
    </source>
</evidence>
<dbReference type="GO" id="GO:0016301">
    <property type="term" value="F:kinase activity"/>
    <property type="evidence" value="ECO:0007669"/>
    <property type="project" value="UniProtKB-KW"/>
</dbReference>
<organism evidence="1 2">
    <name type="scientific">Streptomyces guryensis</name>
    <dbReference type="NCBI Taxonomy" id="2886947"/>
    <lineage>
        <taxon>Bacteria</taxon>
        <taxon>Bacillati</taxon>
        <taxon>Actinomycetota</taxon>
        <taxon>Actinomycetes</taxon>
        <taxon>Kitasatosporales</taxon>
        <taxon>Streptomycetaceae</taxon>
        <taxon>Streptomyces</taxon>
    </lineage>
</organism>
<gene>
    <name evidence="1" type="ORF">LJ657_41165</name>
</gene>
<dbReference type="RefSeq" id="WP_232654815.1">
    <property type="nucleotide sequence ID" value="NZ_JAJSBI010000033.1"/>
</dbReference>
<keyword evidence="2" id="KW-1185">Reference proteome</keyword>
<protein>
    <submittedName>
        <fullName evidence="1">Protein kinase family protein</fullName>
    </submittedName>
</protein>
<dbReference type="EMBL" id="JAJSBI010000033">
    <property type="protein sequence ID" value="MCD9879872.1"/>
    <property type="molecule type" value="Genomic_DNA"/>
</dbReference>
<keyword evidence="1" id="KW-0808">Transferase</keyword>
<comment type="caution">
    <text evidence="1">The sequence shown here is derived from an EMBL/GenBank/DDBJ whole genome shotgun (WGS) entry which is preliminary data.</text>
</comment>
<name>A0A9Q3VY44_9ACTN</name>
<sequence>MSSATRRTAHSDLATSLSLLSDRELADLLASGTPVGVGIGGRYLLVEVDGRRVFVKRMPLTDVELLPENARSTANLFELPAFCHYGTGRSPGFGAWRELAVHTMTTNWVLADRFTGFPLMHHWRVLPDAVQPLPDELADVAGTVAYCGGSAQVRERLDALRTSSTSLVLFLEYFPYTLHDWLDTQVRTADSDRICTRVDEWLGALTGFLRERRLLHFDAHFQNVLTDGEQFFLADYGLAFSSRFRLSRPERAFFDRHRDYDLVYSRAHLVNWLVTALYGYDRQEREAFVRGCAVGARPDGVPKAAAAIISRDAALTAVLNGFLGRLRHESRLTPYPVEDLRLAYNSSTLSA</sequence>
<accession>A0A9Q3VY44</accession>
<dbReference type="Proteomes" id="UP001108029">
    <property type="component" value="Unassembled WGS sequence"/>
</dbReference>
<keyword evidence="1" id="KW-0418">Kinase</keyword>
<dbReference type="AlphaFoldDB" id="A0A9Q3VY44"/>
<evidence type="ECO:0000313" key="1">
    <source>
        <dbReference type="EMBL" id="MCD9879872.1"/>
    </source>
</evidence>
<dbReference type="SUPFAM" id="SSF56112">
    <property type="entry name" value="Protein kinase-like (PK-like)"/>
    <property type="match status" value="1"/>
</dbReference>
<dbReference type="InterPro" id="IPR011009">
    <property type="entry name" value="Kinase-like_dom_sf"/>
</dbReference>
<proteinExistence type="predicted"/>